<protein>
    <recommendedName>
        <fullName evidence="2">histidine kinase</fullName>
        <ecNumber evidence="2">2.7.13.3</ecNumber>
    </recommendedName>
</protein>
<feature type="transmembrane region" description="Helical" evidence="10">
    <location>
        <begin position="169"/>
        <end position="185"/>
    </location>
</feature>
<keyword evidence="10" id="KW-1133">Transmembrane helix</keyword>
<keyword evidence="10" id="KW-0812">Transmembrane</keyword>
<keyword evidence="14" id="KW-1185">Reference proteome</keyword>
<keyword evidence="5" id="KW-0547">Nucleotide-binding</keyword>
<keyword evidence="8" id="KW-0902">Two-component regulatory system</keyword>
<reference evidence="13 14" key="1">
    <citation type="submission" date="2018-03" db="EMBL/GenBank/DDBJ databases">
        <title>Characteristics and genome of n-alkane degrading marine bacteria Gordonia iterans isolated from crude oil contaminated in Tae-an, South Korea.</title>
        <authorList>
            <person name="Lee S.-S."/>
            <person name="Kim H."/>
        </authorList>
    </citation>
    <scope>NUCLEOTIDE SEQUENCE [LARGE SCALE GENOMIC DNA]</scope>
    <source>
        <strain evidence="13 14">Co17</strain>
    </source>
</reference>
<dbReference type="CDD" id="cd16917">
    <property type="entry name" value="HATPase_UhpB-NarQ-NarX-like"/>
    <property type="match status" value="1"/>
</dbReference>
<dbReference type="PANTHER" id="PTHR24421">
    <property type="entry name" value="NITRATE/NITRITE SENSOR PROTEIN NARX-RELATED"/>
    <property type="match status" value="1"/>
</dbReference>
<feature type="domain" description="Histidine kinase/HSP90-like ATPase" evidence="11">
    <location>
        <begin position="382"/>
        <end position="470"/>
    </location>
</feature>
<evidence type="ECO:0000313" key="14">
    <source>
        <dbReference type="Proteomes" id="UP000239814"/>
    </source>
</evidence>
<sequence length="481" mass="51255">MLSTLEIAVTWADHAREPINGRSFGWSPPARSPGQGTAGSPHRVTRRIGRFPTVGVVKIRQRLAAVRRTLPSTEQVRDPQLRAYLDSGWNWAAMLATVVMLSITWPLLGEVLRVPDYVLPVLALASVLPLLGIAAGRSMVGAGWMLIVLACLVTAPLPQEAEYDDLRIAVPQFLVLIAMTLAALLTQPLRRLPVVWLVTALTLVVCLRQDIADGWIFGLTVFAIGIAFLRYWVSSRREIAEQTEQTELARAREEVLAERSRIARELHDIVAHRMSMVVVTAQTARYRLAAAEPAEEVSPQVAAEFETIALAARESLDEVRALLGVLRTDQTHAPDGPVEPPAPGIGGLTGLIDDARAAGVEVSLDDRAEHDAVGDAAGLVAYRIVQESLSNAVRYAPGAPVSVTLESLGGGRLRVAVVNEPSPSGLTIVDSRRAGLGIRGMRERATALGGTLTAEPTEAGGFAVVAVVPQASGGIGSAGTD</sequence>
<gene>
    <name evidence="13" type="ORF">C6V83_14340</name>
</gene>
<dbReference type="PANTHER" id="PTHR24421:SF10">
    <property type="entry name" value="NITRATE_NITRITE SENSOR PROTEIN NARQ"/>
    <property type="match status" value="1"/>
</dbReference>
<dbReference type="OrthoDB" id="227596at2"/>
<feature type="transmembrane region" description="Helical" evidence="10">
    <location>
        <begin position="140"/>
        <end position="157"/>
    </location>
</feature>
<name>A0A2S0KHY5_9ACTN</name>
<dbReference type="Pfam" id="PF02518">
    <property type="entry name" value="HATPase_c"/>
    <property type="match status" value="1"/>
</dbReference>
<dbReference type="InterPro" id="IPR011712">
    <property type="entry name" value="Sig_transdc_His_kin_sub3_dim/P"/>
</dbReference>
<dbReference type="GO" id="GO:0000155">
    <property type="term" value="F:phosphorelay sensor kinase activity"/>
    <property type="evidence" value="ECO:0007669"/>
    <property type="project" value="InterPro"/>
</dbReference>
<proteinExistence type="predicted"/>
<evidence type="ECO:0000256" key="7">
    <source>
        <dbReference type="ARBA" id="ARBA00022840"/>
    </source>
</evidence>
<feature type="transmembrane region" description="Helical" evidence="10">
    <location>
        <begin position="215"/>
        <end position="233"/>
    </location>
</feature>
<organism evidence="13 14">
    <name type="scientific">Gordonia iterans</name>
    <dbReference type="NCBI Taxonomy" id="1004901"/>
    <lineage>
        <taxon>Bacteria</taxon>
        <taxon>Bacillati</taxon>
        <taxon>Actinomycetota</taxon>
        <taxon>Actinomycetes</taxon>
        <taxon>Mycobacteriales</taxon>
        <taxon>Gordoniaceae</taxon>
        <taxon>Gordonia</taxon>
    </lineage>
</organism>
<dbReference type="GO" id="GO:0046983">
    <property type="term" value="F:protein dimerization activity"/>
    <property type="evidence" value="ECO:0007669"/>
    <property type="project" value="InterPro"/>
</dbReference>
<keyword evidence="6 13" id="KW-0418">Kinase</keyword>
<evidence type="ECO:0000256" key="10">
    <source>
        <dbReference type="SAM" id="Phobius"/>
    </source>
</evidence>
<comment type="catalytic activity">
    <reaction evidence="1">
        <text>ATP + protein L-histidine = ADP + protein N-phospho-L-histidine.</text>
        <dbReference type="EC" id="2.7.13.3"/>
    </reaction>
</comment>
<keyword evidence="7" id="KW-0067">ATP-binding</keyword>
<dbReference type="Gene3D" id="1.20.5.1930">
    <property type="match status" value="1"/>
</dbReference>
<feature type="transmembrane region" description="Helical" evidence="10">
    <location>
        <begin position="192"/>
        <end position="209"/>
    </location>
</feature>
<dbReference type="Proteomes" id="UP000239814">
    <property type="component" value="Chromosome"/>
</dbReference>
<evidence type="ECO:0000256" key="9">
    <source>
        <dbReference type="SAM" id="MobiDB-lite"/>
    </source>
</evidence>
<dbReference type="InterPro" id="IPR003594">
    <property type="entry name" value="HATPase_dom"/>
</dbReference>
<keyword evidence="3" id="KW-0597">Phosphoprotein</keyword>
<dbReference type="GO" id="GO:0016020">
    <property type="term" value="C:membrane"/>
    <property type="evidence" value="ECO:0007669"/>
    <property type="project" value="InterPro"/>
</dbReference>
<dbReference type="EMBL" id="CP027433">
    <property type="protein sequence ID" value="AVM01251.1"/>
    <property type="molecule type" value="Genomic_DNA"/>
</dbReference>
<dbReference type="AlphaFoldDB" id="A0A2S0KHY5"/>
<dbReference type="EC" id="2.7.13.3" evidence="2"/>
<dbReference type="InterPro" id="IPR036890">
    <property type="entry name" value="HATPase_C_sf"/>
</dbReference>
<keyword evidence="10" id="KW-0472">Membrane</keyword>
<dbReference type="Gene3D" id="3.30.565.10">
    <property type="entry name" value="Histidine kinase-like ATPase, C-terminal domain"/>
    <property type="match status" value="1"/>
</dbReference>
<evidence type="ECO:0000313" key="13">
    <source>
        <dbReference type="EMBL" id="AVM01251.1"/>
    </source>
</evidence>
<feature type="domain" description="Signal transduction histidine kinase subgroup 3 dimerisation and phosphoacceptor" evidence="12">
    <location>
        <begin position="258"/>
        <end position="330"/>
    </location>
</feature>
<evidence type="ECO:0000256" key="3">
    <source>
        <dbReference type="ARBA" id="ARBA00022553"/>
    </source>
</evidence>
<keyword evidence="4" id="KW-0808">Transferase</keyword>
<feature type="region of interest" description="Disordered" evidence="9">
    <location>
        <begin position="22"/>
        <end position="43"/>
    </location>
</feature>
<accession>A0A2S0KHY5</accession>
<evidence type="ECO:0000259" key="11">
    <source>
        <dbReference type="Pfam" id="PF02518"/>
    </source>
</evidence>
<feature type="transmembrane region" description="Helical" evidence="10">
    <location>
        <begin position="89"/>
        <end position="108"/>
    </location>
</feature>
<evidence type="ECO:0000256" key="5">
    <source>
        <dbReference type="ARBA" id="ARBA00022741"/>
    </source>
</evidence>
<feature type="transmembrane region" description="Helical" evidence="10">
    <location>
        <begin position="114"/>
        <end position="133"/>
    </location>
</feature>
<evidence type="ECO:0000256" key="2">
    <source>
        <dbReference type="ARBA" id="ARBA00012438"/>
    </source>
</evidence>
<dbReference type="InterPro" id="IPR050482">
    <property type="entry name" value="Sensor_HK_TwoCompSys"/>
</dbReference>
<dbReference type="KEGG" id="git:C6V83_14340"/>
<evidence type="ECO:0000256" key="1">
    <source>
        <dbReference type="ARBA" id="ARBA00000085"/>
    </source>
</evidence>
<dbReference type="SUPFAM" id="SSF55874">
    <property type="entry name" value="ATPase domain of HSP90 chaperone/DNA topoisomerase II/histidine kinase"/>
    <property type="match status" value="1"/>
</dbReference>
<evidence type="ECO:0000256" key="4">
    <source>
        <dbReference type="ARBA" id="ARBA00022679"/>
    </source>
</evidence>
<dbReference type="Pfam" id="PF07730">
    <property type="entry name" value="HisKA_3"/>
    <property type="match status" value="1"/>
</dbReference>
<evidence type="ECO:0000256" key="6">
    <source>
        <dbReference type="ARBA" id="ARBA00022777"/>
    </source>
</evidence>
<dbReference type="GO" id="GO:0005524">
    <property type="term" value="F:ATP binding"/>
    <property type="evidence" value="ECO:0007669"/>
    <property type="project" value="UniProtKB-KW"/>
</dbReference>
<evidence type="ECO:0000256" key="8">
    <source>
        <dbReference type="ARBA" id="ARBA00023012"/>
    </source>
</evidence>
<evidence type="ECO:0000259" key="12">
    <source>
        <dbReference type="Pfam" id="PF07730"/>
    </source>
</evidence>